<protein>
    <submittedName>
        <fullName evidence="2">DUF4097 family beta strand repeat-containing protein</fullName>
    </submittedName>
</protein>
<organism evidence="2 3">
    <name type="scientific">Psychrobacillus mangrovi</name>
    <dbReference type="NCBI Taxonomy" id="3117745"/>
    <lineage>
        <taxon>Bacteria</taxon>
        <taxon>Bacillati</taxon>
        <taxon>Bacillota</taxon>
        <taxon>Bacilli</taxon>
        <taxon>Bacillales</taxon>
        <taxon>Bacillaceae</taxon>
        <taxon>Psychrobacillus</taxon>
    </lineage>
</organism>
<comment type="caution">
    <text evidence="2">The sequence shown here is derived from an EMBL/GenBank/DDBJ whole genome shotgun (WGS) entry which is preliminary data.</text>
</comment>
<dbReference type="Proteomes" id="UP001364890">
    <property type="component" value="Unassembled WGS sequence"/>
</dbReference>
<name>A0ABU8EZH9_9BACI</name>
<accession>A0ABU8EZH9</accession>
<keyword evidence="3" id="KW-1185">Reference proteome</keyword>
<dbReference type="EMBL" id="JBAWSY010000001">
    <property type="protein sequence ID" value="MEI4768166.1"/>
    <property type="molecule type" value="Genomic_DNA"/>
</dbReference>
<dbReference type="RefSeq" id="WP_336495723.1">
    <property type="nucleotide sequence ID" value="NZ_JBAWSY010000001.1"/>
</dbReference>
<evidence type="ECO:0000313" key="2">
    <source>
        <dbReference type="EMBL" id="MEI4768166.1"/>
    </source>
</evidence>
<dbReference type="InterPro" id="IPR025164">
    <property type="entry name" value="Toastrack_DUF4097"/>
</dbReference>
<dbReference type="Gene3D" id="2.160.20.120">
    <property type="match status" value="1"/>
</dbReference>
<reference evidence="2 3" key="1">
    <citation type="submission" date="2024-01" db="EMBL/GenBank/DDBJ databases">
        <title>Seven novel Bacillus-like species.</title>
        <authorList>
            <person name="Liu G."/>
        </authorList>
    </citation>
    <scope>NUCLEOTIDE SEQUENCE [LARGE SCALE GENOMIC DNA]</scope>
    <source>
        <strain evidence="2 3">FJAT-51614</strain>
    </source>
</reference>
<feature type="domain" description="DUF4097" evidence="1">
    <location>
        <begin position="44"/>
        <end position="178"/>
    </location>
</feature>
<proteinExistence type="predicted"/>
<dbReference type="Pfam" id="PF13349">
    <property type="entry name" value="DUF4097"/>
    <property type="match status" value="1"/>
</dbReference>
<sequence length="267" mass="29724">MDLKKIAIISLFILLAGAAINIGLNIKDTLVHKTEEILVNDHSYNNIEIVSDNASVEILPSKNEDTKVVFSGKSKKKTKYNFSADVTGDTLEIELKEKRWNFIQFGLSSMNIKLTVYVSEKEYNELKTELDNGRIIAENTHFKNAYLTTDNGSIQLKNIQAENVNVESDNGQIIMEEVEGKINAETNNGRIIFLSTNLERPIQLESDNGAIEIQTNKEPQNATIDVNVDNGKIDIFGSSSKQSVFGNGDNLIKLETNNGKITVKNTK</sequence>
<evidence type="ECO:0000313" key="3">
    <source>
        <dbReference type="Proteomes" id="UP001364890"/>
    </source>
</evidence>
<evidence type="ECO:0000259" key="1">
    <source>
        <dbReference type="Pfam" id="PF13349"/>
    </source>
</evidence>
<gene>
    <name evidence="2" type="ORF">WAX74_00650</name>
</gene>